<proteinExistence type="predicted"/>
<dbReference type="CDD" id="cd00266">
    <property type="entry name" value="MADS_SRF_like"/>
    <property type="match status" value="1"/>
</dbReference>
<dbReference type="InterPro" id="IPR036879">
    <property type="entry name" value="TF_MADSbox_sf"/>
</dbReference>
<dbReference type="Proteomes" id="UP000541444">
    <property type="component" value="Unassembled WGS sequence"/>
</dbReference>
<evidence type="ECO:0000256" key="1">
    <source>
        <dbReference type="ARBA" id="ARBA00004123"/>
    </source>
</evidence>
<keyword evidence="4" id="KW-0804">Transcription</keyword>
<dbReference type="OrthoDB" id="779403at2759"/>
<dbReference type="EMBL" id="JACGCM010002260">
    <property type="protein sequence ID" value="KAF6142424.1"/>
    <property type="molecule type" value="Genomic_DNA"/>
</dbReference>
<dbReference type="GO" id="GO:0045944">
    <property type="term" value="P:positive regulation of transcription by RNA polymerase II"/>
    <property type="evidence" value="ECO:0007669"/>
    <property type="project" value="InterPro"/>
</dbReference>
<sequence length="229" mass="25983">MAKTKLKLAWLSNNLARKNTYNQRKKGLMKKAEELRTLCGVNVCTIIFSSYNREPDIWPSQGDAFLTVNKFKELPETEQYKNVVHQEDSLRSRVKKMEGEIHRQLTKNIKHRMTHLMSQALHGQGLHGVGRDDLNYLMVLIEEKMKDVKGRIDVLPENTTIPSGVGGGSGGDEKTDIALGVPLEALQRQQQSWNMNVMSPNDQMGYNGNQMDALYFNNALDDEAFSFLP</sequence>
<dbReference type="InterPro" id="IPR002100">
    <property type="entry name" value="TF_MADSbox"/>
</dbReference>
<accession>A0A7J7LIS6</accession>
<dbReference type="InterPro" id="IPR033897">
    <property type="entry name" value="SRF-like_MADS-box"/>
</dbReference>
<keyword evidence="2" id="KW-0805">Transcription regulation</keyword>
<dbReference type="GO" id="GO:0005634">
    <property type="term" value="C:nucleus"/>
    <property type="evidence" value="ECO:0007669"/>
    <property type="project" value="UniProtKB-SubCell"/>
</dbReference>
<protein>
    <recommendedName>
        <fullName evidence="6">MADS-box domain-containing protein</fullName>
    </recommendedName>
</protein>
<feature type="domain" description="MADS-box" evidence="6">
    <location>
        <begin position="1"/>
        <end position="53"/>
    </location>
</feature>
<keyword evidence="3" id="KW-0238">DNA-binding</keyword>
<dbReference type="SMART" id="SM00432">
    <property type="entry name" value="MADS"/>
    <property type="match status" value="1"/>
</dbReference>
<evidence type="ECO:0000259" key="6">
    <source>
        <dbReference type="PROSITE" id="PS50066"/>
    </source>
</evidence>
<evidence type="ECO:0000256" key="2">
    <source>
        <dbReference type="ARBA" id="ARBA00023015"/>
    </source>
</evidence>
<dbReference type="Gene3D" id="3.40.1810.10">
    <property type="entry name" value="Transcription factor, MADS-box"/>
    <property type="match status" value="1"/>
</dbReference>
<evidence type="ECO:0000256" key="3">
    <source>
        <dbReference type="ARBA" id="ARBA00023125"/>
    </source>
</evidence>
<comment type="caution">
    <text evidence="7">The sequence shown here is derived from an EMBL/GenBank/DDBJ whole genome shotgun (WGS) entry which is preliminary data.</text>
</comment>
<dbReference type="PANTHER" id="PTHR48019">
    <property type="entry name" value="SERUM RESPONSE FACTOR HOMOLOG"/>
    <property type="match status" value="1"/>
</dbReference>
<dbReference type="InterPro" id="IPR050142">
    <property type="entry name" value="MADS-box/MEF2_TF"/>
</dbReference>
<name>A0A7J7LIS6_9MAGN</name>
<evidence type="ECO:0000256" key="5">
    <source>
        <dbReference type="ARBA" id="ARBA00023242"/>
    </source>
</evidence>
<evidence type="ECO:0000313" key="7">
    <source>
        <dbReference type="EMBL" id="KAF6142424.1"/>
    </source>
</evidence>
<dbReference type="Pfam" id="PF00319">
    <property type="entry name" value="SRF-TF"/>
    <property type="match status" value="1"/>
</dbReference>
<gene>
    <name evidence="7" type="ORF">GIB67_033851</name>
</gene>
<dbReference type="GO" id="GO:0046983">
    <property type="term" value="F:protein dimerization activity"/>
    <property type="evidence" value="ECO:0007669"/>
    <property type="project" value="InterPro"/>
</dbReference>
<evidence type="ECO:0000256" key="4">
    <source>
        <dbReference type="ARBA" id="ARBA00023163"/>
    </source>
</evidence>
<dbReference type="GO" id="GO:0000981">
    <property type="term" value="F:DNA-binding transcription factor activity, RNA polymerase II-specific"/>
    <property type="evidence" value="ECO:0007669"/>
    <property type="project" value="InterPro"/>
</dbReference>
<evidence type="ECO:0000313" key="8">
    <source>
        <dbReference type="Proteomes" id="UP000541444"/>
    </source>
</evidence>
<dbReference type="GO" id="GO:0000987">
    <property type="term" value="F:cis-regulatory region sequence-specific DNA binding"/>
    <property type="evidence" value="ECO:0007669"/>
    <property type="project" value="InterPro"/>
</dbReference>
<keyword evidence="5" id="KW-0539">Nucleus</keyword>
<organism evidence="7 8">
    <name type="scientific">Kingdonia uniflora</name>
    <dbReference type="NCBI Taxonomy" id="39325"/>
    <lineage>
        <taxon>Eukaryota</taxon>
        <taxon>Viridiplantae</taxon>
        <taxon>Streptophyta</taxon>
        <taxon>Embryophyta</taxon>
        <taxon>Tracheophyta</taxon>
        <taxon>Spermatophyta</taxon>
        <taxon>Magnoliopsida</taxon>
        <taxon>Ranunculales</taxon>
        <taxon>Circaeasteraceae</taxon>
        <taxon>Kingdonia</taxon>
    </lineage>
</organism>
<dbReference type="AlphaFoldDB" id="A0A7J7LIS6"/>
<comment type="subcellular location">
    <subcellularLocation>
        <location evidence="1">Nucleus</location>
    </subcellularLocation>
</comment>
<reference evidence="7 8" key="1">
    <citation type="journal article" date="2020" name="IScience">
        <title>Genome Sequencing of the Endangered Kingdonia uniflora (Circaeasteraceae, Ranunculales) Reveals Potential Mechanisms of Evolutionary Specialization.</title>
        <authorList>
            <person name="Sun Y."/>
            <person name="Deng T."/>
            <person name="Zhang A."/>
            <person name="Moore M.J."/>
            <person name="Landis J.B."/>
            <person name="Lin N."/>
            <person name="Zhang H."/>
            <person name="Zhang X."/>
            <person name="Huang J."/>
            <person name="Zhang X."/>
            <person name="Sun H."/>
            <person name="Wang H."/>
        </authorList>
    </citation>
    <scope>NUCLEOTIDE SEQUENCE [LARGE SCALE GENOMIC DNA]</scope>
    <source>
        <strain evidence="7">TB1705</strain>
        <tissue evidence="7">Leaf</tissue>
    </source>
</reference>
<dbReference type="PROSITE" id="PS50066">
    <property type="entry name" value="MADS_BOX_2"/>
    <property type="match status" value="1"/>
</dbReference>
<dbReference type="PRINTS" id="PR00404">
    <property type="entry name" value="MADSDOMAIN"/>
</dbReference>
<keyword evidence="8" id="KW-1185">Reference proteome</keyword>
<dbReference type="SUPFAM" id="SSF55455">
    <property type="entry name" value="SRF-like"/>
    <property type="match status" value="1"/>
</dbReference>